<protein>
    <submittedName>
        <fullName evidence="6">LysR family transcriptional regulator</fullName>
    </submittedName>
</protein>
<dbReference type="PROSITE" id="PS50931">
    <property type="entry name" value="HTH_LYSR"/>
    <property type="match status" value="1"/>
</dbReference>
<organism evidence="6 7">
    <name type="scientific">Pseudooceanicola albus</name>
    <dbReference type="NCBI Taxonomy" id="2692189"/>
    <lineage>
        <taxon>Bacteria</taxon>
        <taxon>Pseudomonadati</taxon>
        <taxon>Pseudomonadota</taxon>
        <taxon>Alphaproteobacteria</taxon>
        <taxon>Rhodobacterales</taxon>
        <taxon>Paracoccaceae</taxon>
        <taxon>Pseudooceanicola</taxon>
    </lineage>
</organism>
<dbReference type="SUPFAM" id="SSF46785">
    <property type="entry name" value="Winged helix' DNA-binding domain"/>
    <property type="match status" value="1"/>
</dbReference>
<name>A0A6L7G5L4_9RHOB</name>
<evidence type="ECO:0000313" key="6">
    <source>
        <dbReference type="EMBL" id="MXN19189.1"/>
    </source>
</evidence>
<dbReference type="InterPro" id="IPR000847">
    <property type="entry name" value="LysR_HTH_N"/>
</dbReference>
<evidence type="ECO:0000313" key="7">
    <source>
        <dbReference type="Proteomes" id="UP000477911"/>
    </source>
</evidence>
<gene>
    <name evidence="6" type="ORF">GR170_15210</name>
</gene>
<dbReference type="GO" id="GO:0043565">
    <property type="term" value="F:sequence-specific DNA binding"/>
    <property type="evidence" value="ECO:0007669"/>
    <property type="project" value="TreeGrafter"/>
</dbReference>
<dbReference type="FunFam" id="1.10.10.10:FF:000001">
    <property type="entry name" value="LysR family transcriptional regulator"/>
    <property type="match status" value="1"/>
</dbReference>
<dbReference type="GO" id="GO:0006351">
    <property type="term" value="P:DNA-templated transcription"/>
    <property type="evidence" value="ECO:0007669"/>
    <property type="project" value="TreeGrafter"/>
</dbReference>
<comment type="caution">
    <text evidence="6">The sequence shown here is derived from an EMBL/GenBank/DDBJ whole genome shotgun (WGS) entry which is preliminary data.</text>
</comment>
<keyword evidence="4" id="KW-0804">Transcription</keyword>
<dbReference type="AlphaFoldDB" id="A0A6L7G5L4"/>
<dbReference type="Pfam" id="PF00126">
    <property type="entry name" value="HTH_1"/>
    <property type="match status" value="1"/>
</dbReference>
<evidence type="ECO:0000256" key="2">
    <source>
        <dbReference type="ARBA" id="ARBA00023015"/>
    </source>
</evidence>
<sequence length="318" mass="33986">MNDVDARHDADFPLPASALDWNAVRLFLAVARAGSLTLAAGRTGLSQPTLGRRIDALEAQLGTTLFLRGRRGVVLTDAGADLLVRAEAMAAEADAFQRAATGRKTVPAGDVRITASRVVSTYLLPPILTALGQSDPQIHIDVVASDEVANLLRRDADIAVRMVRPTQPELIARKIGELRLGAFAAPSYVQAHGLPEPEAQSLLSHRLLGYDRSTLILDGLRAAGLQTTRDAFALRTDDQIVYAHLLASGAGIGFSPVALARRQGLIPVPLPVPIPPLPVWLVAHRDLRTNAAVRRVSDVIARGLTRALQSKEAAPEPR</sequence>
<dbReference type="Proteomes" id="UP000477911">
    <property type="component" value="Unassembled WGS sequence"/>
</dbReference>
<dbReference type="SUPFAM" id="SSF53850">
    <property type="entry name" value="Periplasmic binding protein-like II"/>
    <property type="match status" value="1"/>
</dbReference>
<accession>A0A6L7G5L4</accession>
<dbReference type="Gene3D" id="3.40.190.290">
    <property type="match status" value="1"/>
</dbReference>
<proteinExistence type="inferred from homology"/>
<evidence type="ECO:0000256" key="4">
    <source>
        <dbReference type="ARBA" id="ARBA00023163"/>
    </source>
</evidence>
<dbReference type="Gene3D" id="1.10.10.10">
    <property type="entry name" value="Winged helix-like DNA-binding domain superfamily/Winged helix DNA-binding domain"/>
    <property type="match status" value="1"/>
</dbReference>
<dbReference type="InterPro" id="IPR058163">
    <property type="entry name" value="LysR-type_TF_proteobact-type"/>
</dbReference>
<dbReference type="Pfam" id="PF03466">
    <property type="entry name" value="LysR_substrate"/>
    <property type="match status" value="1"/>
</dbReference>
<dbReference type="InterPro" id="IPR036388">
    <property type="entry name" value="WH-like_DNA-bd_sf"/>
</dbReference>
<dbReference type="InterPro" id="IPR005119">
    <property type="entry name" value="LysR_subst-bd"/>
</dbReference>
<keyword evidence="2" id="KW-0805">Transcription regulation</keyword>
<keyword evidence="3" id="KW-0238">DNA-binding</keyword>
<evidence type="ECO:0000259" key="5">
    <source>
        <dbReference type="PROSITE" id="PS50931"/>
    </source>
</evidence>
<dbReference type="RefSeq" id="WP_160895315.1">
    <property type="nucleotide sequence ID" value="NZ_WUMU01000017.1"/>
</dbReference>
<keyword evidence="7" id="KW-1185">Reference proteome</keyword>
<dbReference type="GO" id="GO:0003700">
    <property type="term" value="F:DNA-binding transcription factor activity"/>
    <property type="evidence" value="ECO:0007669"/>
    <property type="project" value="InterPro"/>
</dbReference>
<comment type="similarity">
    <text evidence="1">Belongs to the LysR transcriptional regulatory family.</text>
</comment>
<feature type="domain" description="HTH lysR-type" evidence="5">
    <location>
        <begin position="19"/>
        <end position="76"/>
    </location>
</feature>
<dbReference type="EMBL" id="WUMU01000017">
    <property type="protein sequence ID" value="MXN19189.1"/>
    <property type="molecule type" value="Genomic_DNA"/>
</dbReference>
<dbReference type="PANTHER" id="PTHR30537:SF3">
    <property type="entry name" value="TRANSCRIPTIONAL REGULATORY PROTEIN"/>
    <property type="match status" value="1"/>
</dbReference>
<evidence type="ECO:0000256" key="1">
    <source>
        <dbReference type="ARBA" id="ARBA00009437"/>
    </source>
</evidence>
<reference evidence="6 7" key="1">
    <citation type="submission" date="2019-12" db="EMBL/GenBank/DDBJ databases">
        <authorList>
            <person name="Li M."/>
        </authorList>
    </citation>
    <scope>NUCLEOTIDE SEQUENCE [LARGE SCALE GENOMIC DNA]</scope>
    <source>
        <strain evidence="6 7">GBMRC 2024</strain>
    </source>
</reference>
<evidence type="ECO:0000256" key="3">
    <source>
        <dbReference type="ARBA" id="ARBA00023125"/>
    </source>
</evidence>
<dbReference type="InterPro" id="IPR036390">
    <property type="entry name" value="WH_DNA-bd_sf"/>
</dbReference>
<dbReference type="PANTHER" id="PTHR30537">
    <property type="entry name" value="HTH-TYPE TRANSCRIPTIONAL REGULATOR"/>
    <property type="match status" value="1"/>
</dbReference>
<dbReference type="PRINTS" id="PR00039">
    <property type="entry name" value="HTHLYSR"/>
</dbReference>